<proteinExistence type="predicted"/>
<gene>
    <name evidence="1" type="ORF">AFUS01_LOCUS7100</name>
</gene>
<organism evidence="1 2">
    <name type="scientific">Allacma fusca</name>
    <dbReference type="NCBI Taxonomy" id="39272"/>
    <lineage>
        <taxon>Eukaryota</taxon>
        <taxon>Metazoa</taxon>
        <taxon>Ecdysozoa</taxon>
        <taxon>Arthropoda</taxon>
        <taxon>Hexapoda</taxon>
        <taxon>Collembola</taxon>
        <taxon>Symphypleona</taxon>
        <taxon>Sminthuridae</taxon>
        <taxon>Allacma</taxon>
    </lineage>
</organism>
<evidence type="ECO:0000313" key="1">
    <source>
        <dbReference type="EMBL" id="CAG7717657.1"/>
    </source>
</evidence>
<name>A0A8J2JGQ1_9HEXA</name>
<dbReference type="Proteomes" id="UP000708208">
    <property type="component" value="Unassembled WGS sequence"/>
</dbReference>
<accession>A0A8J2JGQ1</accession>
<comment type="caution">
    <text evidence="1">The sequence shown here is derived from an EMBL/GenBank/DDBJ whole genome shotgun (WGS) entry which is preliminary data.</text>
</comment>
<protein>
    <submittedName>
        <fullName evidence="1">Uncharacterized protein</fullName>
    </submittedName>
</protein>
<evidence type="ECO:0000313" key="2">
    <source>
        <dbReference type="Proteomes" id="UP000708208"/>
    </source>
</evidence>
<dbReference type="AlphaFoldDB" id="A0A8J2JGQ1"/>
<sequence>MAEHAGYKNGLKDWESIVQATLQKYEMLAGGRKIPLVKSLIHDIKHALLQELDCCKDFTGSPEKRCRTEPVQRDSYMKSVKEAEVVKESMQIKNVLATIFCYVQVQDLKNFRLVNTLWNEQASLELGSRTSVRIRLLFSEIDQTFVVGSRQNCYYLDELFVTEVICRLWEPNQDPSFVYCIFSSCFRNDFEIFLWISFVTIGFRNQ</sequence>
<dbReference type="EMBL" id="CAJVCH010047591">
    <property type="protein sequence ID" value="CAG7717657.1"/>
    <property type="molecule type" value="Genomic_DNA"/>
</dbReference>
<keyword evidence="2" id="KW-1185">Reference proteome</keyword>
<reference evidence="1" key="1">
    <citation type="submission" date="2021-06" db="EMBL/GenBank/DDBJ databases">
        <authorList>
            <person name="Hodson N. C."/>
            <person name="Mongue J. A."/>
            <person name="Jaron S. K."/>
        </authorList>
    </citation>
    <scope>NUCLEOTIDE SEQUENCE</scope>
</reference>